<dbReference type="InterPro" id="IPR045175">
    <property type="entry name" value="M28_fam"/>
</dbReference>
<dbReference type="PANTHER" id="PTHR12147:SF56">
    <property type="entry name" value="AMINOPEPTIDASE YDR415C-RELATED"/>
    <property type="match status" value="1"/>
</dbReference>
<dbReference type="GO" id="GO:0004177">
    <property type="term" value="F:aminopeptidase activity"/>
    <property type="evidence" value="ECO:0007669"/>
    <property type="project" value="UniProtKB-KW"/>
</dbReference>
<evidence type="ECO:0000256" key="1">
    <source>
        <dbReference type="ARBA" id="ARBA00022438"/>
    </source>
</evidence>
<feature type="domain" description="Peptidase M28" evidence="8">
    <location>
        <begin position="292"/>
        <end position="507"/>
    </location>
</feature>
<keyword evidence="2" id="KW-0645">Protease</keyword>
<keyword evidence="3" id="KW-0479">Metal-binding</keyword>
<organism evidence="9 10">
    <name type="scientific">Sphingomonas palmae</name>
    <dbReference type="NCBI Taxonomy" id="1855283"/>
    <lineage>
        <taxon>Bacteria</taxon>
        <taxon>Pseudomonadati</taxon>
        <taxon>Pseudomonadota</taxon>
        <taxon>Alphaproteobacteria</taxon>
        <taxon>Sphingomonadales</taxon>
        <taxon>Sphingomonadaceae</taxon>
        <taxon>Sphingomonas</taxon>
    </lineage>
</organism>
<accession>A0A1H7R030</accession>
<evidence type="ECO:0000256" key="7">
    <source>
        <dbReference type="SAM" id="SignalP"/>
    </source>
</evidence>
<dbReference type="PANTHER" id="PTHR12147">
    <property type="entry name" value="METALLOPEPTIDASE M28 FAMILY MEMBER"/>
    <property type="match status" value="1"/>
</dbReference>
<dbReference type="SUPFAM" id="SSF52025">
    <property type="entry name" value="PA domain"/>
    <property type="match status" value="1"/>
</dbReference>
<feature type="signal peptide" evidence="7">
    <location>
        <begin position="1"/>
        <end position="18"/>
    </location>
</feature>
<dbReference type="EMBL" id="FNZZ01000004">
    <property type="protein sequence ID" value="SEL53596.1"/>
    <property type="molecule type" value="Genomic_DNA"/>
</dbReference>
<keyword evidence="10" id="KW-1185">Reference proteome</keyword>
<evidence type="ECO:0000256" key="3">
    <source>
        <dbReference type="ARBA" id="ARBA00022723"/>
    </source>
</evidence>
<evidence type="ECO:0000259" key="8">
    <source>
        <dbReference type="Pfam" id="PF04389"/>
    </source>
</evidence>
<feature type="chain" id="PRO_5011531049" evidence="7">
    <location>
        <begin position="19"/>
        <end position="543"/>
    </location>
</feature>
<dbReference type="Gene3D" id="3.40.630.10">
    <property type="entry name" value="Zn peptidases"/>
    <property type="match status" value="1"/>
</dbReference>
<sequence length="543" mass="58137">MTRWLPLLLLATSTAASAAPTDPALPILSPARIKADVKTLSADSFHGRGPTQAGEPITLAFLEQRFAALGLKPEGDKGYRQTVPLLRWTRDAAQFEISLNGEARTLNPGVEIAASSRIVGMTTLERAPVVFVGYGVVEPRLGYDPYRGLDVRGKVVVALAGDPDVEAGKDLGFGGRASSPAARTKLAEAQKRGAAAFFQIHDTFPSSYPWLQLANSDAVPGYALDTGTVPPAFGIRGTLRGDIGVAMLRQGGLDYAAAKRAAQATTFRGVELKGVTFSANVRTSLDRAVSHNVVGVLPGTDPKAGSILYGAHWDAYGENAFDPPVDRIRNGAVDNGTGTATLLEIARAFSKAPRLRRSVVFALWTAEEKGLLGASWYADHPALPLATTAAQFNLDPHVVLGRTRDLELIGVGRTPLEADLSRVAATQGLHIVPEENTEAGWYYRSDHYALAQKGVPGVYFRAGRDLVNGGKAAGERERARYNADCYHQTCDEFKPNWDMTGAAQEGSVAYALGREIASGATWPTWNAAEPFLAERAKSDTERR</sequence>
<proteinExistence type="predicted"/>
<dbReference type="Pfam" id="PF04389">
    <property type="entry name" value="Peptidase_M28"/>
    <property type="match status" value="1"/>
</dbReference>
<dbReference type="GO" id="GO:0008235">
    <property type="term" value="F:metalloexopeptidase activity"/>
    <property type="evidence" value="ECO:0007669"/>
    <property type="project" value="InterPro"/>
</dbReference>
<keyword evidence="5" id="KW-0378">Hydrolase</keyword>
<keyword evidence="4 7" id="KW-0732">Signal</keyword>
<dbReference type="RefSeq" id="WP_093006071.1">
    <property type="nucleotide sequence ID" value="NZ_FNZZ01000004.1"/>
</dbReference>
<evidence type="ECO:0000313" key="9">
    <source>
        <dbReference type="EMBL" id="SEL53596.1"/>
    </source>
</evidence>
<evidence type="ECO:0000313" key="10">
    <source>
        <dbReference type="Proteomes" id="UP000199214"/>
    </source>
</evidence>
<evidence type="ECO:0000256" key="6">
    <source>
        <dbReference type="ARBA" id="ARBA00022833"/>
    </source>
</evidence>
<dbReference type="SUPFAM" id="SSF53187">
    <property type="entry name" value="Zn-dependent exopeptidases"/>
    <property type="match status" value="1"/>
</dbReference>
<dbReference type="AlphaFoldDB" id="A0A1H7R030"/>
<dbReference type="GO" id="GO:0046872">
    <property type="term" value="F:metal ion binding"/>
    <property type="evidence" value="ECO:0007669"/>
    <property type="project" value="UniProtKB-KW"/>
</dbReference>
<dbReference type="GO" id="GO:0006508">
    <property type="term" value="P:proteolysis"/>
    <property type="evidence" value="ECO:0007669"/>
    <property type="project" value="UniProtKB-KW"/>
</dbReference>
<name>A0A1H7R030_9SPHN</name>
<evidence type="ECO:0000256" key="4">
    <source>
        <dbReference type="ARBA" id="ARBA00022729"/>
    </source>
</evidence>
<keyword evidence="1" id="KW-0031">Aminopeptidase</keyword>
<dbReference type="OrthoDB" id="9778250at2"/>
<keyword evidence="6" id="KW-0862">Zinc</keyword>
<protein>
    <submittedName>
        <fullName evidence="9">Zn-dependent amino-or carboxypeptidase, M28 family</fullName>
    </submittedName>
</protein>
<dbReference type="InterPro" id="IPR007484">
    <property type="entry name" value="Peptidase_M28"/>
</dbReference>
<dbReference type="STRING" id="1855283.SAMN05216382_2094"/>
<reference evidence="10" key="1">
    <citation type="submission" date="2016-10" db="EMBL/GenBank/DDBJ databases">
        <authorList>
            <person name="Varghese N."/>
            <person name="Submissions S."/>
        </authorList>
    </citation>
    <scope>NUCLEOTIDE SEQUENCE [LARGE SCALE GENOMIC DNA]</scope>
    <source>
        <strain evidence="10">JS21-1</strain>
    </source>
</reference>
<gene>
    <name evidence="9" type="ORF">SAMN05216382_2094</name>
</gene>
<dbReference type="Proteomes" id="UP000199214">
    <property type="component" value="Unassembled WGS sequence"/>
</dbReference>
<keyword evidence="9" id="KW-0121">Carboxypeptidase</keyword>
<evidence type="ECO:0000256" key="2">
    <source>
        <dbReference type="ARBA" id="ARBA00022670"/>
    </source>
</evidence>
<dbReference type="InterPro" id="IPR046450">
    <property type="entry name" value="PA_dom_sf"/>
</dbReference>
<evidence type="ECO:0000256" key="5">
    <source>
        <dbReference type="ARBA" id="ARBA00022801"/>
    </source>
</evidence>
<dbReference type="GO" id="GO:0004180">
    <property type="term" value="F:carboxypeptidase activity"/>
    <property type="evidence" value="ECO:0007669"/>
    <property type="project" value="UniProtKB-KW"/>
</dbReference>